<feature type="transmembrane region" description="Helical" evidence="1">
    <location>
        <begin position="37"/>
        <end position="54"/>
    </location>
</feature>
<dbReference type="RefSeq" id="WP_344524081.1">
    <property type="nucleotide sequence ID" value="NZ_BAAAPE010000001.1"/>
</dbReference>
<reference evidence="3" key="1">
    <citation type="journal article" date="2019" name="Int. J. Syst. Evol. Microbiol.">
        <title>The Global Catalogue of Microorganisms (GCM) 10K type strain sequencing project: providing services to taxonomists for standard genome sequencing and annotation.</title>
        <authorList>
            <consortium name="The Broad Institute Genomics Platform"/>
            <consortium name="The Broad Institute Genome Sequencing Center for Infectious Disease"/>
            <person name="Wu L."/>
            <person name="Ma J."/>
        </authorList>
    </citation>
    <scope>NUCLEOTIDE SEQUENCE [LARGE SCALE GENOMIC DNA]</scope>
    <source>
        <strain evidence="3">JCM 15478</strain>
    </source>
</reference>
<feature type="transmembrane region" description="Helical" evidence="1">
    <location>
        <begin position="171"/>
        <end position="195"/>
    </location>
</feature>
<keyword evidence="3" id="KW-1185">Reference proteome</keyword>
<comment type="caution">
    <text evidence="2">The sequence shown here is derived from an EMBL/GenBank/DDBJ whole genome shotgun (WGS) entry which is preliminary data.</text>
</comment>
<keyword evidence="1" id="KW-0812">Transmembrane</keyword>
<dbReference type="Proteomes" id="UP001500016">
    <property type="component" value="Unassembled WGS sequence"/>
</dbReference>
<protein>
    <recommendedName>
        <fullName evidence="4">Integral membrane protein</fullName>
    </recommendedName>
</protein>
<evidence type="ECO:0000313" key="2">
    <source>
        <dbReference type="EMBL" id="GAA2064284.1"/>
    </source>
</evidence>
<name>A0ABP5H8U6_9ACTN</name>
<sequence>MTAGLDLRALRAAVFAAVCVSVSAAGHILAAGTGVPAVTLVLGFAAAFAVALPLAGRERTLPGIASLLALGQLGLHLLFSCGQGAQGHMSAAGGHRPGGSGGGGNVRDLARSLLCGDAASGMTDAQAHRVVTQAGLPADGAGHAAHASGQAAGAGALPDTPLDCLRDAARAALGLLDAPMLLGHLLAALLLGWTLRRGEAALWRLVRLSAELAASADEVVAARALRAALAYVRALHAGLLPHAPVSVAFTAERDARTPCSVTLQHSVHRRGPPAVRADSLTLAA</sequence>
<organism evidence="2 3">
    <name type="scientific">Streptomyces albiaxialis</name>
    <dbReference type="NCBI Taxonomy" id="329523"/>
    <lineage>
        <taxon>Bacteria</taxon>
        <taxon>Bacillati</taxon>
        <taxon>Actinomycetota</taxon>
        <taxon>Actinomycetes</taxon>
        <taxon>Kitasatosporales</taxon>
        <taxon>Streptomycetaceae</taxon>
        <taxon>Streptomyces</taxon>
    </lineage>
</organism>
<accession>A0ABP5H8U6</accession>
<proteinExistence type="predicted"/>
<dbReference type="EMBL" id="BAAAPE010000001">
    <property type="protein sequence ID" value="GAA2064284.1"/>
    <property type="molecule type" value="Genomic_DNA"/>
</dbReference>
<gene>
    <name evidence="2" type="ORF">GCM10009801_08790</name>
</gene>
<evidence type="ECO:0008006" key="4">
    <source>
        <dbReference type="Google" id="ProtNLM"/>
    </source>
</evidence>
<keyword evidence="1" id="KW-1133">Transmembrane helix</keyword>
<feature type="transmembrane region" description="Helical" evidence="1">
    <location>
        <begin position="12"/>
        <end position="31"/>
    </location>
</feature>
<keyword evidence="1" id="KW-0472">Membrane</keyword>
<evidence type="ECO:0000256" key="1">
    <source>
        <dbReference type="SAM" id="Phobius"/>
    </source>
</evidence>
<evidence type="ECO:0000313" key="3">
    <source>
        <dbReference type="Proteomes" id="UP001500016"/>
    </source>
</evidence>